<proteinExistence type="predicted"/>
<protein>
    <submittedName>
        <fullName evidence="1">Uncharacterized protein</fullName>
    </submittedName>
</protein>
<sequence length="143" mass="15785">MDSLILVIQTSLPLGSSIWIKASSESLLVYWRSKKRTDTAMSSAEAEYVHYPAIVLKRIGDADTAFNTTKYRFVLRPKVSHSNIMQPVTAPPVPSISIVGYHFYGNRKVSSISSDALFLRCLNPAEAGGSDKKNLLILHQTST</sequence>
<keyword evidence="2" id="KW-1185">Reference proteome</keyword>
<gene>
    <name evidence="1" type="ORF">Tco_0821375</name>
</gene>
<accession>A0ABQ5ACZ8</accession>
<dbReference type="EMBL" id="BQNB010012177">
    <property type="protein sequence ID" value="GJT00206.1"/>
    <property type="molecule type" value="Genomic_DNA"/>
</dbReference>
<evidence type="ECO:0000313" key="2">
    <source>
        <dbReference type="Proteomes" id="UP001151760"/>
    </source>
</evidence>
<dbReference type="Proteomes" id="UP001151760">
    <property type="component" value="Unassembled WGS sequence"/>
</dbReference>
<reference evidence="1" key="1">
    <citation type="journal article" date="2022" name="Int. J. Mol. Sci.">
        <title>Draft Genome of Tanacetum Coccineum: Genomic Comparison of Closely Related Tanacetum-Family Plants.</title>
        <authorList>
            <person name="Yamashiro T."/>
            <person name="Shiraishi A."/>
            <person name="Nakayama K."/>
            <person name="Satake H."/>
        </authorList>
    </citation>
    <scope>NUCLEOTIDE SEQUENCE</scope>
</reference>
<organism evidence="1 2">
    <name type="scientific">Tanacetum coccineum</name>
    <dbReference type="NCBI Taxonomy" id="301880"/>
    <lineage>
        <taxon>Eukaryota</taxon>
        <taxon>Viridiplantae</taxon>
        <taxon>Streptophyta</taxon>
        <taxon>Embryophyta</taxon>
        <taxon>Tracheophyta</taxon>
        <taxon>Spermatophyta</taxon>
        <taxon>Magnoliopsida</taxon>
        <taxon>eudicotyledons</taxon>
        <taxon>Gunneridae</taxon>
        <taxon>Pentapetalae</taxon>
        <taxon>asterids</taxon>
        <taxon>campanulids</taxon>
        <taxon>Asterales</taxon>
        <taxon>Asteraceae</taxon>
        <taxon>Asteroideae</taxon>
        <taxon>Anthemideae</taxon>
        <taxon>Anthemidinae</taxon>
        <taxon>Tanacetum</taxon>
    </lineage>
</organism>
<name>A0ABQ5ACZ8_9ASTR</name>
<reference evidence="1" key="2">
    <citation type="submission" date="2022-01" db="EMBL/GenBank/DDBJ databases">
        <authorList>
            <person name="Yamashiro T."/>
            <person name="Shiraishi A."/>
            <person name="Satake H."/>
            <person name="Nakayama K."/>
        </authorList>
    </citation>
    <scope>NUCLEOTIDE SEQUENCE</scope>
</reference>
<comment type="caution">
    <text evidence="1">The sequence shown here is derived from an EMBL/GenBank/DDBJ whole genome shotgun (WGS) entry which is preliminary data.</text>
</comment>
<evidence type="ECO:0000313" key="1">
    <source>
        <dbReference type="EMBL" id="GJT00206.1"/>
    </source>
</evidence>